<dbReference type="InterPro" id="IPR000792">
    <property type="entry name" value="Tscrpt_reg_LuxR_C"/>
</dbReference>
<reference evidence="2 3" key="1">
    <citation type="submission" date="2019-07" db="EMBL/GenBank/DDBJ databases">
        <title>Lentzea xizangensis sp. nov., isolated from Qinghai-Tibetan Plateau Soils.</title>
        <authorList>
            <person name="Huang J."/>
        </authorList>
    </citation>
    <scope>NUCLEOTIDE SEQUENCE [LARGE SCALE GENOMIC DNA]</scope>
    <source>
        <strain evidence="2 3">FXJ1.1311</strain>
    </source>
</reference>
<name>A0A563EUF5_9PSEU</name>
<organism evidence="2 3">
    <name type="scientific">Lentzea tibetensis</name>
    <dbReference type="NCBI Taxonomy" id="2591470"/>
    <lineage>
        <taxon>Bacteria</taxon>
        <taxon>Bacillati</taxon>
        <taxon>Actinomycetota</taxon>
        <taxon>Actinomycetes</taxon>
        <taxon>Pseudonocardiales</taxon>
        <taxon>Pseudonocardiaceae</taxon>
        <taxon>Lentzea</taxon>
    </lineage>
</organism>
<dbReference type="EMBL" id="VOBR01000009">
    <property type="protein sequence ID" value="TWP51222.1"/>
    <property type="molecule type" value="Genomic_DNA"/>
</dbReference>
<dbReference type="Proteomes" id="UP000316639">
    <property type="component" value="Unassembled WGS sequence"/>
</dbReference>
<dbReference type="GO" id="GO:0006355">
    <property type="term" value="P:regulation of DNA-templated transcription"/>
    <property type="evidence" value="ECO:0007669"/>
    <property type="project" value="InterPro"/>
</dbReference>
<dbReference type="OrthoDB" id="4266042at2"/>
<dbReference type="InterPro" id="IPR036388">
    <property type="entry name" value="WH-like_DNA-bd_sf"/>
</dbReference>
<dbReference type="Pfam" id="PF00196">
    <property type="entry name" value="GerE"/>
    <property type="match status" value="1"/>
</dbReference>
<evidence type="ECO:0000313" key="3">
    <source>
        <dbReference type="Proteomes" id="UP000316639"/>
    </source>
</evidence>
<keyword evidence="3" id="KW-1185">Reference proteome</keyword>
<accession>A0A563EUF5</accession>
<feature type="domain" description="HTH luxR-type" evidence="1">
    <location>
        <begin position="181"/>
        <end position="240"/>
    </location>
</feature>
<dbReference type="SMART" id="SM00421">
    <property type="entry name" value="HTH_LUXR"/>
    <property type="match status" value="1"/>
</dbReference>
<dbReference type="CDD" id="cd06170">
    <property type="entry name" value="LuxR_C_like"/>
    <property type="match status" value="1"/>
</dbReference>
<sequence length="242" mass="26046">MRPPRRAWSVSVRRPPRAVRACGVLPAVGVDQSGATSRDRTRAKADMSMKLQAFGRLLAEEHARTVREHEALLAAFADLDLLCRRPSGACSPDVTVLDDVVGTARELHESASSELLDVLPPWFPPGEPVGHRVLRDQLPVLLRVADREVVLVGESAGSGLLVRSGLARGMGQLFDLLWDRVTASVRDQVLRLMAAGMDDTEVAAATGRSVRTVRTHVAAIMTELGAGTRLAAGVAAVRRGWL</sequence>
<comment type="caution">
    <text evidence="2">The sequence shown here is derived from an EMBL/GenBank/DDBJ whole genome shotgun (WGS) entry which is preliminary data.</text>
</comment>
<gene>
    <name evidence="2" type="ORF">FKR81_16540</name>
</gene>
<dbReference type="Gene3D" id="1.10.10.10">
    <property type="entry name" value="Winged helix-like DNA-binding domain superfamily/Winged helix DNA-binding domain"/>
    <property type="match status" value="1"/>
</dbReference>
<dbReference type="PROSITE" id="PS50043">
    <property type="entry name" value="HTH_LUXR_2"/>
    <property type="match status" value="1"/>
</dbReference>
<evidence type="ECO:0000259" key="1">
    <source>
        <dbReference type="PROSITE" id="PS50043"/>
    </source>
</evidence>
<protein>
    <submittedName>
        <fullName evidence="2">Response regulator transcription factor</fullName>
    </submittedName>
</protein>
<dbReference type="GO" id="GO:0003677">
    <property type="term" value="F:DNA binding"/>
    <property type="evidence" value="ECO:0007669"/>
    <property type="project" value="InterPro"/>
</dbReference>
<dbReference type="InterPro" id="IPR016032">
    <property type="entry name" value="Sig_transdc_resp-reg_C-effctor"/>
</dbReference>
<dbReference type="SUPFAM" id="SSF46894">
    <property type="entry name" value="C-terminal effector domain of the bipartite response regulators"/>
    <property type="match status" value="1"/>
</dbReference>
<proteinExistence type="predicted"/>
<dbReference type="AlphaFoldDB" id="A0A563EUF5"/>
<evidence type="ECO:0000313" key="2">
    <source>
        <dbReference type="EMBL" id="TWP51222.1"/>
    </source>
</evidence>